<dbReference type="PANTHER" id="PTHR42879">
    <property type="entry name" value="3-OXOACYL-(ACYL-CARRIER-PROTEIN) REDUCTASE"/>
    <property type="match status" value="1"/>
</dbReference>
<protein>
    <submittedName>
        <fullName evidence="3">Putative short-chain dehydrogenases/reductase</fullName>
    </submittedName>
</protein>
<dbReference type="InterPro" id="IPR036291">
    <property type="entry name" value="NAD(P)-bd_dom_sf"/>
</dbReference>
<dbReference type="InterPro" id="IPR002347">
    <property type="entry name" value="SDR_fam"/>
</dbReference>
<dbReference type="SUPFAM" id="SSF51735">
    <property type="entry name" value="NAD(P)-binding Rossmann-fold domains"/>
    <property type="match status" value="1"/>
</dbReference>
<evidence type="ECO:0000313" key="3">
    <source>
        <dbReference type="EMBL" id="AHF23681.1"/>
    </source>
</evidence>
<dbReference type="PRINTS" id="PR00080">
    <property type="entry name" value="SDRFAMILY"/>
</dbReference>
<comment type="similarity">
    <text evidence="1 2">Belongs to the short-chain dehydrogenases/reductases (SDR) family.</text>
</comment>
<dbReference type="Gene3D" id="3.40.50.720">
    <property type="entry name" value="NAD(P)-binding Rossmann-like Domain"/>
    <property type="match status" value="1"/>
</dbReference>
<name>W0FG90_9BACT</name>
<sequence length="225" mass="24240">MEMTSKTAVVTGASSGIGRAIAKMLSSEGYDVIGFGRKFEADNPFRTVEMDLTDIPRALNAMTDIGPVDILVNCAGCAYYGVHGQLASGEISEMVRVDLELPMLLCRQFLPGLRERKGMIVNIASVTATRINTHAACYGAVKAGLRSFGRSLFEEERKNGVKVITVCPDLTDTALYRNADFAPDSGSCLTADEVARAVMNAVTAPEGVVISELEIRPQFNKIVKK</sequence>
<organism evidence="3">
    <name type="scientific">uncultured bacterium Contig1532b</name>
    <dbReference type="NCBI Taxonomy" id="1393450"/>
    <lineage>
        <taxon>Bacteria</taxon>
        <taxon>environmental samples</taxon>
    </lineage>
</organism>
<dbReference type="CDD" id="cd05233">
    <property type="entry name" value="SDR_c"/>
    <property type="match status" value="1"/>
</dbReference>
<proteinExistence type="inferred from homology"/>
<dbReference type="AlphaFoldDB" id="W0FG90"/>
<evidence type="ECO:0000256" key="1">
    <source>
        <dbReference type="ARBA" id="ARBA00006484"/>
    </source>
</evidence>
<dbReference type="InterPro" id="IPR050259">
    <property type="entry name" value="SDR"/>
</dbReference>
<dbReference type="EMBL" id="KC246771">
    <property type="protein sequence ID" value="AHF23681.1"/>
    <property type="molecule type" value="Genomic_DNA"/>
</dbReference>
<dbReference type="Pfam" id="PF00106">
    <property type="entry name" value="adh_short"/>
    <property type="match status" value="1"/>
</dbReference>
<dbReference type="PRINTS" id="PR00081">
    <property type="entry name" value="GDHRDH"/>
</dbReference>
<reference evidence="3" key="1">
    <citation type="journal article" date="2013" name="PLoS ONE">
        <title>Metagenomic insights into the carbohydrate-active enzymes carried by the microorganisms adhering to solid digesta in the rumen of cows.</title>
        <authorList>
            <person name="Wang L."/>
            <person name="Hatem A."/>
            <person name="Catalyurek U.V."/>
            <person name="Morrison M."/>
            <person name="Yu Z."/>
        </authorList>
    </citation>
    <scope>NUCLEOTIDE SEQUENCE</scope>
</reference>
<dbReference type="PANTHER" id="PTHR42879:SF2">
    <property type="entry name" value="3-OXOACYL-[ACYL-CARRIER-PROTEIN] REDUCTASE FABG"/>
    <property type="match status" value="1"/>
</dbReference>
<accession>W0FG90</accession>
<evidence type="ECO:0000256" key="2">
    <source>
        <dbReference type="RuleBase" id="RU000363"/>
    </source>
</evidence>